<proteinExistence type="predicted"/>
<dbReference type="InterPro" id="IPR052528">
    <property type="entry name" value="Sugar_transport-like"/>
</dbReference>
<keyword evidence="1" id="KW-0812">Transmembrane</keyword>
<protein>
    <recommendedName>
        <fullName evidence="4">Major facilitator superfamily (MFS) profile domain-containing protein</fullName>
    </recommendedName>
</protein>
<feature type="transmembrane region" description="Helical" evidence="1">
    <location>
        <begin position="135"/>
        <end position="154"/>
    </location>
</feature>
<dbReference type="InterPro" id="IPR036259">
    <property type="entry name" value="MFS_trans_sf"/>
</dbReference>
<comment type="caution">
    <text evidence="2">The sequence shown here is derived from an EMBL/GenBank/DDBJ whole genome shotgun (WGS) entry which is preliminary data.</text>
</comment>
<organism evidence="2 3">
    <name type="scientific">Candidatus Falkowbacteria bacterium RIFOXYC2_FULL_36_12</name>
    <dbReference type="NCBI Taxonomy" id="1798002"/>
    <lineage>
        <taxon>Bacteria</taxon>
        <taxon>Candidatus Falkowiibacteriota</taxon>
    </lineage>
</organism>
<evidence type="ECO:0000313" key="2">
    <source>
        <dbReference type="EMBL" id="OGF31859.1"/>
    </source>
</evidence>
<feature type="transmembrane region" description="Helical" evidence="1">
    <location>
        <begin position="160"/>
        <end position="181"/>
    </location>
</feature>
<dbReference type="GO" id="GO:0022857">
    <property type="term" value="F:transmembrane transporter activity"/>
    <property type="evidence" value="ECO:0007669"/>
    <property type="project" value="InterPro"/>
</dbReference>
<keyword evidence="1" id="KW-0472">Membrane</keyword>
<evidence type="ECO:0008006" key="4">
    <source>
        <dbReference type="Google" id="ProtNLM"/>
    </source>
</evidence>
<gene>
    <name evidence="2" type="ORF">A2478_05240</name>
</gene>
<keyword evidence="1" id="KW-1133">Transmembrane helix</keyword>
<reference evidence="2 3" key="1">
    <citation type="journal article" date="2016" name="Nat. Commun.">
        <title>Thousands of microbial genomes shed light on interconnected biogeochemical processes in an aquifer system.</title>
        <authorList>
            <person name="Anantharaman K."/>
            <person name="Brown C.T."/>
            <person name="Hug L.A."/>
            <person name="Sharon I."/>
            <person name="Castelle C.J."/>
            <person name="Probst A.J."/>
            <person name="Thomas B.C."/>
            <person name="Singh A."/>
            <person name="Wilkins M.J."/>
            <person name="Karaoz U."/>
            <person name="Brodie E.L."/>
            <person name="Williams K.H."/>
            <person name="Hubbard S.S."/>
            <person name="Banfield J.F."/>
        </authorList>
    </citation>
    <scope>NUCLEOTIDE SEQUENCE [LARGE SCALE GENOMIC DNA]</scope>
</reference>
<evidence type="ECO:0000256" key="1">
    <source>
        <dbReference type="SAM" id="Phobius"/>
    </source>
</evidence>
<evidence type="ECO:0000313" key="3">
    <source>
        <dbReference type="Proteomes" id="UP000179001"/>
    </source>
</evidence>
<dbReference type="EMBL" id="MFGJ01000007">
    <property type="protein sequence ID" value="OGF31859.1"/>
    <property type="molecule type" value="Genomic_DNA"/>
</dbReference>
<feature type="transmembrane region" description="Helical" evidence="1">
    <location>
        <begin position="237"/>
        <end position="258"/>
    </location>
</feature>
<feature type="transmembrane region" description="Helical" evidence="1">
    <location>
        <begin position="95"/>
        <end position="114"/>
    </location>
</feature>
<dbReference type="STRING" id="1798002.A2478_05240"/>
<dbReference type="PANTHER" id="PTHR23526">
    <property type="entry name" value="INTEGRAL MEMBRANE TRANSPORT PROTEIN-RELATED"/>
    <property type="match status" value="1"/>
</dbReference>
<feature type="transmembrane region" description="Helical" evidence="1">
    <location>
        <begin position="208"/>
        <end position="231"/>
    </location>
</feature>
<feature type="transmembrane region" description="Helical" evidence="1">
    <location>
        <begin position="36"/>
        <end position="60"/>
    </location>
</feature>
<feature type="transmembrane region" description="Helical" evidence="1">
    <location>
        <begin position="72"/>
        <end position="89"/>
    </location>
</feature>
<dbReference type="Pfam" id="PF07690">
    <property type="entry name" value="MFS_1"/>
    <property type="match status" value="1"/>
</dbReference>
<accession>A0A1F5SYX5</accession>
<sequence length="376" mass="42546">MSGPLTALFSCQLIQQVANGLIGLFIPVFLYQKLGFSLIAVSLYCLASYTSWFLLVPVGAKWMSKIGIKKSLIISVVFSAFYFLSLQFFDLTDNRWWLLSSIFFVDLTRMFFWVQYHTDFAKFSNKSVRGRQISLFSSVASLVAVLIPFISGLMLENYGFGILFISALIIYLASALPLFMIPEVKEEYSFGYLESFKQLFSAKNKRMLWSYSADGAQGFIGMVLWPLFIWLVLDENYAAVGLVSSIIILVSIIVRLIVGEYSDKLSKKKILKLGTALYAIGWIFKIFVFTGFQIFIASTYHNFAEIVMRTPYDALMYDKAADSGKMVDEYNTMREIALNFGRILIILLIIAGFYFTGDLTLSFILAAVTSLLINLI</sequence>
<dbReference type="Gene3D" id="1.20.1250.20">
    <property type="entry name" value="MFS general substrate transporter like domains"/>
    <property type="match status" value="2"/>
</dbReference>
<dbReference type="Proteomes" id="UP000179001">
    <property type="component" value="Unassembled WGS sequence"/>
</dbReference>
<dbReference type="PANTHER" id="PTHR23526:SF2">
    <property type="entry name" value="MAJOR FACILITATOR SUPERFAMILY (MFS) PROFILE DOMAIN-CONTAINING PROTEIN"/>
    <property type="match status" value="1"/>
</dbReference>
<feature type="transmembrane region" description="Helical" evidence="1">
    <location>
        <begin position="343"/>
        <end position="373"/>
    </location>
</feature>
<name>A0A1F5SYX5_9BACT</name>
<feature type="transmembrane region" description="Helical" evidence="1">
    <location>
        <begin position="270"/>
        <end position="296"/>
    </location>
</feature>
<dbReference type="AlphaFoldDB" id="A0A1F5SYX5"/>
<dbReference type="SUPFAM" id="SSF103473">
    <property type="entry name" value="MFS general substrate transporter"/>
    <property type="match status" value="1"/>
</dbReference>
<dbReference type="InterPro" id="IPR011701">
    <property type="entry name" value="MFS"/>
</dbReference>